<evidence type="ECO:0000313" key="10">
    <source>
        <dbReference type="Proteomes" id="UP000189703"/>
    </source>
</evidence>
<dbReference type="GeneID" id="104611051"/>
<gene>
    <name evidence="11" type="primary">LOC104611051</name>
</gene>
<keyword evidence="7" id="KW-0653">Protein transport</keyword>
<evidence type="ECO:0000256" key="9">
    <source>
        <dbReference type="SAM" id="MobiDB-lite"/>
    </source>
</evidence>
<evidence type="ECO:0000256" key="7">
    <source>
        <dbReference type="ARBA" id="ARBA00022927"/>
    </source>
</evidence>
<comment type="subunit">
    <text evidence="3">Homodimer.</text>
</comment>
<dbReference type="PANTHER" id="PTHR10663:SF375">
    <property type="entry name" value="LD29171P"/>
    <property type="match status" value="1"/>
</dbReference>
<proteinExistence type="predicted"/>
<protein>
    <submittedName>
        <fullName evidence="11">Brefeldin A-inhibited guanine nucleotide-exchange protein 2-like</fullName>
    </submittedName>
</protein>
<keyword evidence="10" id="KW-1185">Reference proteome</keyword>
<evidence type="ECO:0000256" key="5">
    <source>
        <dbReference type="ARBA" id="ARBA00022490"/>
    </source>
</evidence>
<keyword evidence="4" id="KW-0813">Transport</keyword>
<dbReference type="FunCoup" id="A0A1U8B5N6">
    <property type="interactions" value="4668"/>
</dbReference>
<dbReference type="SMART" id="SM00222">
    <property type="entry name" value="Sec7"/>
    <property type="match status" value="1"/>
</dbReference>
<accession>A0A1U8B5N6</accession>
<keyword evidence="8" id="KW-0472">Membrane</keyword>
<feature type="region of interest" description="Disordered" evidence="9">
    <location>
        <begin position="1301"/>
        <end position="1329"/>
    </location>
</feature>
<evidence type="ECO:0000256" key="3">
    <source>
        <dbReference type="ARBA" id="ARBA00011738"/>
    </source>
</evidence>
<dbReference type="InterPro" id="IPR032817">
    <property type="entry name" value="Mon2_C"/>
</dbReference>
<dbReference type="Pfam" id="PF20252">
    <property type="entry name" value="BIG2_C"/>
    <property type="match status" value="1"/>
</dbReference>
<dbReference type="GO" id="GO:0005802">
    <property type="term" value="C:trans-Golgi network"/>
    <property type="evidence" value="ECO:0000318"/>
    <property type="project" value="GO_Central"/>
</dbReference>
<dbReference type="InterPro" id="IPR032691">
    <property type="entry name" value="Mon2/Sec7/BIG1-like_HUS"/>
</dbReference>
<dbReference type="Pfam" id="PF16206">
    <property type="entry name" value="Mon2_C"/>
    <property type="match status" value="1"/>
</dbReference>
<dbReference type="InterPro" id="IPR023394">
    <property type="entry name" value="Sec7_C_sf"/>
</dbReference>
<organism evidence="10 11">
    <name type="scientific">Nelumbo nucifera</name>
    <name type="common">Sacred lotus</name>
    <dbReference type="NCBI Taxonomy" id="4432"/>
    <lineage>
        <taxon>Eukaryota</taxon>
        <taxon>Viridiplantae</taxon>
        <taxon>Streptophyta</taxon>
        <taxon>Embryophyta</taxon>
        <taxon>Tracheophyta</taxon>
        <taxon>Spermatophyta</taxon>
        <taxon>Magnoliopsida</taxon>
        <taxon>Proteales</taxon>
        <taxon>Nelumbonaceae</taxon>
        <taxon>Nelumbo</taxon>
    </lineage>
</organism>
<dbReference type="OrthoDB" id="430364at2759"/>
<evidence type="ECO:0000256" key="6">
    <source>
        <dbReference type="ARBA" id="ARBA00022658"/>
    </source>
</evidence>
<dbReference type="Pfam" id="PF01369">
    <property type="entry name" value="Sec7"/>
    <property type="match status" value="1"/>
</dbReference>
<dbReference type="InterPro" id="IPR015403">
    <property type="entry name" value="Mon2/Sec7/BIG1-like_HDS"/>
</dbReference>
<dbReference type="Pfam" id="PF09324">
    <property type="entry name" value="Sec7-like_HDS"/>
    <property type="match status" value="1"/>
</dbReference>
<dbReference type="Pfam" id="PF16213">
    <property type="entry name" value="DCB"/>
    <property type="match status" value="1"/>
</dbReference>
<dbReference type="GO" id="GO:0015031">
    <property type="term" value="P:protein transport"/>
    <property type="evidence" value="ECO:0007669"/>
    <property type="project" value="UniProtKB-KW"/>
</dbReference>
<dbReference type="OMA" id="EVMCAYI"/>
<dbReference type="eggNOG" id="KOG0929">
    <property type="taxonomic scope" value="Eukaryota"/>
</dbReference>
<dbReference type="InterPro" id="IPR046455">
    <property type="entry name" value="Sec7/BIG1-like_C"/>
</dbReference>
<keyword evidence="5" id="KW-0963">Cytoplasm</keyword>
<dbReference type="InterPro" id="IPR035999">
    <property type="entry name" value="Sec7_dom_sf"/>
</dbReference>
<comment type="subcellular location">
    <subcellularLocation>
        <location evidence="2">Cytoplasm</location>
        <location evidence="2">Cytosol</location>
    </subcellularLocation>
    <subcellularLocation>
        <location evidence="1">Membrane</location>
        <topology evidence="1">Peripheral membrane protein</topology>
        <orientation evidence="1">Cytoplasmic side</orientation>
    </subcellularLocation>
</comment>
<reference evidence="11" key="1">
    <citation type="submission" date="2025-08" db="UniProtKB">
        <authorList>
            <consortium name="RefSeq"/>
        </authorList>
    </citation>
    <scope>IDENTIFICATION</scope>
</reference>
<dbReference type="Proteomes" id="UP000189703">
    <property type="component" value="Unplaced"/>
</dbReference>
<dbReference type="Gene3D" id="1.10.220.20">
    <property type="match status" value="1"/>
</dbReference>
<feature type="region of interest" description="Disordered" evidence="9">
    <location>
        <begin position="1527"/>
        <end position="1549"/>
    </location>
</feature>
<dbReference type="GO" id="GO:0005085">
    <property type="term" value="F:guanyl-nucleotide exchange factor activity"/>
    <property type="evidence" value="ECO:0000318"/>
    <property type="project" value="GO_Central"/>
</dbReference>
<evidence type="ECO:0000256" key="4">
    <source>
        <dbReference type="ARBA" id="ARBA00022448"/>
    </source>
</evidence>
<dbReference type="FunFam" id="1.10.220.20:FF:000002">
    <property type="entry name" value="Brefeldin A-inhibited guanine nucleotide-exchange protein 1"/>
    <property type="match status" value="1"/>
</dbReference>
<sequence>MASSEADSRLSLVITPALEKIIKNGSWRKHSKLVHQCKYVIEKLASPDKLPSTPDDAELDKSVPGPLHDGGTVEFSLAESESILSPLIAACGSGVLKIADPAIDCIQKLIAHGYIRGEADPSGGSEAKLLSQLMESVCKCHDLGDDAVELVILRTLLSAVTSTSLRIHGDCLLQIVRTCYDIYLGSKNVVNQTTAKASLIQMLVIVFRRMEADSSTVPVQPIVVAELMEPVEKSDTDASMTQFVQGFITKIMQDIDVVLNPVTPRKSSAGAHDGAFETTTVETTNPADLLDSTDKDMLDAKYWEISMYKTALEGRKGELTEGEAERDDDLEVQIGNKLRRDAFLVFRALCKLSMKTPPKEVLNDLQLMRGKIVALELLKILLENAGAIFRTSERFLGAIKQYLCLSLLKNSASNLVIIFQLSCSIFISLVSRFRAGLKAEIGVFFPMIVLRVLENIVQPNFQQKMIVLRFLDKLCIDSQILVDIFINYDCDVNSSNIFERMVNGLLKTAQGVPPGAATTLLPPQDATMKLEAMKCLVAILRSMGDWMDKQLRIPDPHSPNKIETTENGPESGSLPVANGNGEEPAEGPDSHSEASNEFSDVSTIEQRRAYKLEFQEGISLFNRKPKKGIDFLINAKKVGDSPEEIADFLRNTSGLNKTQIGDYLGEREELPLKVMHAYVDSFDFEGMEFDEAIRAFLQGFRLPGEAQKIDRIMEKFAERYCKCNPKAFTSADTAYVLAYSVIMLNTDAHNPMVKNKMSPDDFIRNNRGIDDGKDLPEEYLRSLFERISRNEIKMKEDDLAPQQKQSVNSNRLLGLDGILNIVVRKRGDENNMETSDDLMRHMQQQFKEKARKSESVYYAATDVVILRFMIEVCWAPMLAAFSVPLDQSDDEVIIAQCLEGFRYAIHVTAVISMKTHRDAFVTSLAKFTSLHSAADIKQKNIDAIKAIITIADEDGNYLQEAWEHILTCVSRFEHLHLLGEGAPPDAAFFAVPQNDLENSKQLKSTILPVLKKKEHGRIQYAAAAVRRGSYDSAGVGGHASGVITSEQMNNLVSNLNMLEQVGSSEMNRIFTRSQRLNSEAIVDFVKSLCKVSIEELRSTSDPRVFSLTKIVEIAHYNMNRIRLVWSRIWHVLSDFFVTIGCSENLSIAIFAMDSLRQLAMKFLEREELANYNFQNEFMKPFIIVMRKSSAVEIRELIIRCVSQMVLSRVNNVKSGWKSMFMVFTTAAYDDHKNIVLLAFEIIEKIVRDYFPYITETETTTFTDCVNCLIAFTNSRFNKDISLNAIAFLRFCAVKLAEGDLGSSSRNKERESSVKISPSSPKMGKDGKQESAEIIDKDDHLYFWFPLLAGLSELSFDPRSDIRQSALQVLFDTLCNHGHLFSLPLWERVVDSVLFPLFDYVRHAIDPSDRNLQGQGDEGDPTELDQDSWLYETCTLALQLVVDLFVKFYGTVNPLLWKVLMLLVSFIKRPHQSLAGIGIAAFVRLMSSAGALFSEDKWLEVVLSLKEAANSTLPDFSHIIDENDVVSDHEEPSIGESNGESAGSVQPDDIGSQRKQSIYSAISDARCRTAVQLLLVQAMMEIYGMYRTQLSVKNTLVLFESLHNVASHAHKINSDNDLRSKLQELSSMTQMQDPPLLRLENESYQICLTLLQNLMADKPLGYDEDEVEAHLIDLCKEVLQSYLDTAHSGRLPEPSADGQSRPCWLIPLGSARRELAARAPLIVAILQAICGLDDISFEKNLAGFFPLLSGLIGCEHGSSEVQLALSDMLRSSVGPVFFRSC</sequence>
<evidence type="ECO:0000313" key="11">
    <source>
        <dbReference type="RefSeq" id="XP_010276271.1"/>
    </source>
</evidence>
<feature type="compositionally biased region" description="Polar residues" evidence="9">
    <location>
        <begin position="1534"/>
        <end position="1543"/>
    </location>
</feature>
<dbReference type="STRING" id="4432.A0A1U8B5N6"/>
<keyword evidence="6" id="KW-0344">Guanine-nucleotide releasing factor</keyword>
<dbReference type="Pfam" id="PF12783">
    <property type="entry name" value="Sec7-like_HUS"/>
    <property type="match status" value="1"/>
</dbReference>
<dbReference type="CDD" id="cd00171">
    <property type="entry name" value="Sec7"/>
    <property type="match status" value="1"/>
</dbReference>
<dbReference type="RefSeq" id="XP_010276271.1">
    <property type="nucleotide sequence ID" value="XM_010277969.2"/>
</dbReference>
<dbReference type="SUPFAM" id="SSF48371">
    <property type="entry name" value="ARM repeat"/>
    <property type="match status" value="2"/>
</dbReference>
<dbReference type="GO" id="GO:0005829">
    <property type="term" value="C:cytosol"/>
    <property type="evidence" value="ECO:0007669"/>
    <property type="project" value="UniProtKB-SubCell"/>
</dbReference>
<dbReference type="InterPro" id="IPR016024">
    <property type="entry name" value="ARM-type_fold"/>
</dbReference>
<dbReference type="PANTHER" id="PTHR10663">
    <property type="entry name" value="GUANYL-NUCLEOTIDE EXCHANGE FACTOR"/>
    <property type="match status" value="1"/>
</dbReference>
<dbReference type="GO" id="GO:0032012">
    <property type="term" value="P:regulation of ARF protein signal transduction"/>
    <property type="evidence" value="ECO:0007669"/>
    <property type="project" value="InterPro"/>
</dbReference>
<dbReference type="Gene3D" id="1.10.1000.11">
    <property type="entry name" value="Arf Nucleotide-binding Site Opener,domain 2"/>
    <property type="match status" value="1"/>
</dbReference>
<evidence type="ECO:0000256" key="8">
    <source>
        <dbReference type="ARBA" id="ARBA00023136"/>
    </source>
</evidence>
<feature type="compositionally biased region" description="Basic and acidic residues" evidence="9">
    <location>
        <begin position="550"/>
        <end position="564"/>
    </location>
</feature>
<dbReference type="KEGG" id="nnu:104611051"/>
<dbReference type="InterPro" id="IPR032629">
    <property type="entry name" value="DCB_dom"/>
</dbReference>
<dbReference type="InterPro" id="IPR000904">
    <property type="entry name" value="Sec7_dom"/>
</dbReference>
<name>A0A1U8B5N6_NELNU</name>
<evidence type="ECO:0000256" key="1">
    <source>
        <dbReference type="ARBA" id="ARBA00004287"/>
    </source>
</evidence>
<evidence type="ECO:0000256" key="2">
    <source>
        <dbReference type="ARBA" id="ARBA00004514"/>
    </source>
</evidence>
<feature type="region of interest" description="Disordered" evidence="9">
    <location>
        <begin position="550"/>
        <end position="600"/>
    </location>
</feature>
<dbReference type="SUPFAM" id="SSF48425">
    <property type="entry name" value="Sec7 domain"/>
    <property type="match status" value="1"/>
</dbReference>
<dbReference type="GO" id="GO:0016020">
    <property type="term" value="C:membrane"/>
    <property type="evidence" value="ECO:0007669"/>
    <property type="project" value="UniProtKB-SubCell"/>
</dbReference>
<dbReference type="PROSITE" id="PS50190">
    <property type="entry name" value="SEC7"/>
    <property type="match status" value="1"/>
</dbReference>
<dbReference type="FunFam" id="1.10.1000.11:FF:000005">
    <property type="entry name" value="Brefeldin A-inhibited guanine nucleotide-exchange 1"/>
    <property type="match status" value="1"/>
</dbReference>